<gene>
    <name evidence="2" type="ORF">JTE90_003818</name>
</gene>
<sequence length="191" mass="21177">MIMDTLSGVLSGDTGPGTFSLSFDTFKLLGSDIGDLEPPKSTFPTVDIRLVQPRIKKEDGEEGSEAEDDTLNTPVSTSADVSTFFCTDTTISDPVPITDILDSETCLTLRSCDALLQSYRMLWDSGVSSNLRTRNIKGKTFKEKKLEEWPDDFLTNREFLSGSGLVEWDRLADLWIYLNVVTRAFGAMLRG</sequence>
<reference evidence="2 3" key="1">
    <citation type="journal article" date="2022" name="Nat. Ecol. Evol.">
        <title>A masculinizing supergene underlies an exaggerated male reproductive morph in a spider.</title>
        <authorList>
            <person name="Hendrickx F."/>
            <person name="De Corte Z."/>
            <person name="Sonet G."/>
            <person name="Van Belleghem S.M."/>
            <person name="Kostlbacher S."/>
            <person name="Vangestel C."/>
        </authorList>
    </citation>
    <scope>NUCLEOTIDE SEQUENCE [LARGE SCALE GENOMIC DNA]</scope>
    <source>
        <strain evidence="2">W744_W776</strain>
    </source>
</reference>
<proteinExistence type="predicted"/>
<accession>A0AAV6VHS9</accession>
<protein>
    <submittedName>
        <fullName evidence="2">Uncharacterized protein</fullName>
    </submittedName>
</protein>
<dbReference type="AlphaFoldDB" id="A0AAV6VHS9"/>
<feature type="compositionally biased region" description="Acidic residues" evidence="1">
    <location>
        <begin position="60"/>
        <end position="70"/>
    </location>
</feature>
<dbReference type="EMBL" id="JAFNEN010000081">
    <property type="protein sequence ID" value="KAG8195673.1"/>
    <property type="molecule type" value="Genomic_DNA"/>
</dbReference>
<name>A0AAV6VHS9_9ARAC</name>
<dbReference type="Proteomes" id="UP000827092">
    <property type="component" value="Unassembled WGS sequence"/>
</dbReference>
<keyword evidence="3" id="KW-1185">Reference proteome</keyword>
<comment type="caution">
    <text evidence="2">The sequence shown here is derived from an EMBL/GenBank/DDBJ whole genome shotgun (WGS) entry which is preliminary data.</text>
</comment>
<evidence type="ECO:0000313" key="2">
    <source>
        <dbReference type="EMBL" id="KAG8195673.1"/>
    </source>
</evidence>
<evidence type="ECO:0000256" key="1">
    <source>
        <dbReference type="SAM" id="MobiDB-lite"/>
    </source>
</evidence>
<feature type="region of interest" description="Disordered" evidence="1">
    <location>
        <begin position="54"/>
        <end position="75"/>
    </location>
</feature>
<evidence type="ECO:0000313" key="3">
    <source>
        <dbReference type="Proteomes" id="UP000827092"/>
    </source>
</evidence>
<organism evidence="2 3">
    <name type="scientific">Oedothorax gibbosus</name>
    <dbReference type="NCBI Taxonomy" id="931172"/>
    <lineage>
        <taxon>Eukaryota</taxon>
        <taxon>Metazoa</taxon>
        <taxon>Ecdysozoa</taxon>
        <taxon>Arthropoda</taxon>
        <taxon>Chelicerata</taxon>
        <taxon>Arachnida</taxon>
        <taxon>Araneae</taxon>
        <taxon>Araneomorphae</taxon>
        <taxon>Entelegynae</taxon>
        <taxon>Araneoidea</taxon>
        <taxon>Linyphiidae</taxon>
        <taxon>Erigoninae</taxon>
        <taxon>Oedothorax</taxon>
    </lineage>
</organism>